<dbReference type="GO" id="GO:0000160">
    <property type="term" value="P:phosphorelay signal transduction system"/>
    <property type="evidence" value="ECO:0007669"/>
    <property type="project" value="InterPro"/>
</dbReference>
<evidence type="ECO:0000259" key="7">
    <source>
        <dbReference type="PROSITE" id="PS50043"/>
    </source>
</evidence>
<keyword evidence="3" id="KW-0238">DNA-binding</keyword>
<dbReference type="Gene3D" id="3.40.50.2300">
    <property type="match status" value="1"/>
</dbReference>
<feature type="region of interest" description="Disordered" evidence="6">
    <location>
        <begin position="531"/>
        <end position="550"/>
    </location>
</feature>
<dbReference type="InterPro" id="IPR016032">
    <property type="entry name" value="Sig_transdc_resp-reg_C-effctor"/>
</dbReference>
<comment type="caution">
    <text evidence="5">Lacks conserved residue(s) required for the propagation of feature annotation.</text>
</comment>
<dbReference type="SUPFAM" id="SSF46894">
    <property type="entry name" value="C-terminal effector domain of the bipartite response regulators"/>
    <property type="match status" value="1"/>
</dbReference>
<dbReference type="InterPro" id="IPR001789">
    <property type="entry name" value="Sig_transdc_resp-reg_receiver"/>
</dbReference>
<dbReference type="SMART" id="SM00421">
    <property type="entry name" value="HTH_LUXR"/>
    <property type="match status" value="1"/>
</dbReference>
<keyword evidence="9" id="KW-0378">Hydrolase</keyword>
<name>A0A6J5F269_9BURK</name>
<dbReference type="CDD" id="cd06170">
    <property type="entry name" value="LuxR_C_like"/>
    <property type="match status" value="1"/>
</dbReference>
<evidence type="ECO:0000256" key="4">
    <source>
        <dbReference type="ARBA" id="ARBA00023163"/>
    </source>
</evidence>
<evidence type="ECO:0000256" key="2">
    <source>
        <dbReference type="ARBA" id="ARBA00023015"/>
    </source>
</evidence>
<dbReference type="PANTHER" id="PTHR43214:SF41">
    <property type="entry name" value="NITRATE_NITRITE RESPONSE REGULATOR PROTEIN NARP"/>
    <property type="match status" value="1"/>
</dbReference>
<keyword evidence="10" id="KW-1185">Reference proteome</keyword>
<accession>A0A6J5F269</accession>
<dbReference type="GO" id="GO:0050568">
    <property type="term" value="F:protein-glutamine glutaminase activity"/>
    <property type="evidence" value="ECO:0007669"/>
    <property type="project" value="UniProtKB-EC"/>
</dbReference>
<dbReference type="EMBL" id="CADIKH010000051">
    <property type="protein sequence ID" value="CAB3771405.1"/>
    <property type="molecule type" value="Genomic_DNA"/>
</dbReference>
<evidence type="ECO:0000256" key="3">
    <source>
        <dbReference type="ARBA" id="ARBA00023125"/>
    </source>
</evidence>
<reference evidence="9 10" key="1">
    <citation type="submission" date="2020-04" db="EMBL/GenBank/DDBJ databases">
        <authorList>
            <person name="De Canck E."/>
        </authorList>
    </citation>
    <scope>NUCLEOTIDE SEQUENCE [LARGE SCALE GENOMIC DNA]</scope>
    <source>
        <strain evidence="9 10">LMG 29542</strain>
    </source>
</reference>
<dbReference type="SMART" id="SM00448">
    <property type="entry name" value="REC"/>
    <property type="match status" value="1"/>
</dbReference>
<dbReference type="PROSITE" id="PS00622">
    <property type="entry name" value="HTH_LUXR_1"/>
    <property type="match status" value="1"/>
</dbReference>
<dbReference type="RefSeq" id="WP_175232019.1">
    <property type="nucleotide sequence ID" value="NZ_CADIKH010000051.1"/>
</dbReference>
<dbReference type="InterPro" id="IPR011006">
    <property type="entry name" value="CheY-like_superfamily"/>
</dbReference>
<keyword evidence="4" id="KW-0804">Transcription</keyword>
<dbReference type="PROSITE" id="PS50043">
    <property type="entry name" value="HTH_LUXR_2"/>
    <property type="match status" value="1"/>
</dbReference>
<dbReference type="InterPro" id="IPR058245">
    <property type="entry name" value="NreC/VraR/RcsB-like_REC"/>
</dbReference>
<organism evidence="9 10">
    <name type="scientific">Paraburkholderia humisilvae</name>
    <dbReference type="NCBI Taxonomy" id="627669"/>
    <lineage>
        <taxon>Bacteria</taxon>
        <taxon>Pseudomonadati</taxon>
        <taxon>Pseudomonadota</taxon>
        <taxon>Betaproteobacteria</taxon>
        <taxon>Burkholderiales</taxon>
        <taxon>Burkholderiaceae</taxon>
        <taxon>Paraburkholderia</taxon>
    </lineage>
</organism>
<feature type="domain" description="Response regulatory" evidence="8">
    <location>
        <begin position="3"/>
        <end position="118"/>
    </location>
</feature>
<proteinExistence type="predicted"/>
<dbReference type="EC" id="3.5.1.44" evidence="9"/>
<dbReference type="Pfam" id="PF00072">
    <property type="entry name" value="Response_reg"/>
    <property type="match status" value="1"/>
</dbReference>
<dbReference type="Pfam" id="PF00196">
    <property type="entry name" value="GerE"/>
    <property type="match status" value="1"/>
</dbReference>
<evidence type="ECO:0000256" key="5">
    <source>
        <dbReference type="PROSITE-ProRule" id="PRU00169"/>
    </source>
</evidence>
<evidence type="ECO:0000313" key="10">
    <source>
        <dbReference type="Proteomes" id="UP000494363"/>
    </source>
</evidence>
<keyword evidence="1" id="KW-0597">Phosphoprotein</keyword>
<dbReference type="CDD" id="cd17535">
    <property type="entry name" value="REC_NarL-like"/>
    <property type="match status" value="1"/>
</dbReference>
<keyword evidence="2" id="KW-0805">Transcription regulation</keyword>
<dbReference type="InterPro" id="IPR000792">
    <property type="entry name" value="Tscrpt_reg_LuxR_C"/>
</dbReference>
<evidence type="ECO:0000259" key="8">
    <source>
        <dbReference type="PROSITE" id="PS50110"/>
    </source>
</evidence>
<evidence type="ECO:0000256" key="1">
    <source>
        <dbReference type="ARBA" id="ARBA00022553"/>
    </source>
</evidence>
<dbReference type="InterPro" id="IPR039420">
    <property type="entry name" value="WalR-like"/>
</dbReference>
<evidence type="ECO:0000313" key="9">
    <source>
        <dbReference type="EMBL" id="CAB3771405.1"/>
    </source>
</evidence>
<dbReference type="PRINTS" id="PR00038">
    <property type="entry name" value="HTHLUXR"/>
</dbReference>
<feature type="domain" description="HTH luxR-type" evidence="7">
    <location>
        <begin position="141"/>
        <end position="206"/>
    </location>
</feature>
<dbReference type="SUPFAM" id="SSF52172">
    <property type="entry name" value="CheY-like"/>
    <property type="match status" value="1"/>
</dbReference>
<dbReference type="GO" id="GO:0003677">
    <property type="term" value="F:DNA binding"/>
    <property type="evidence" value="ECO:0007669"/>
    <property type="project" value="UniProtKB-KW"/>
</dbReference>
<sequence>MYRIVIAEDQSIAREALRLVLERSGYDIVGEARDGLEAMQLLRAQTPDLLVLALRLRRLNGIEVIRRAHRAYPGIKTLVFSDVTNAPMILQCAQAGASAFVSKTSEFSEFLLALKAVERGRTWFPHKTAQGADIEPSAMEDTGALKSLSQRELSVLIYLAGGSRVHEIADELALNERTISTYKSRLLKKLNVRSLVELVDFARRNQLAPAVQAPLAEVNAQNTGSERTARFADVNTLLDILPFSVSVRALDGSPVFANQDLRRRFKTLQVDEPLGIGLREQIRLFGADDHTAERIESAFKSAVAHETTYRIDVVGVLQGEPTISLHWGVPLPDSHGAVNAYLCGTVNINGPEEIMLEHQDAAAEALAAGALNAALLERHGDEVSPRIAEAMALLDSASGLHDGCGTLIDTHKKIGEQLQMAGRRLEYLRFLAMTAETVRWPNITRCDLRVVTRDVAKKMEVTTSLPSSQILTTFSGRGLRCVWLDEMRYARLLTALLHRAASKNGTTPINVEVHAVLRSGGMVDIELRIEGHDARPRRGPSDGTESRVAEPDLELELCRKMAHALRAELHAAERGTDGSVALVLRLPRGVPQS</sequence>
<dbReference type="PANTHER" id="PTHR43214">
    <property type="entry name" value="TWO-COMPONENT RESPONSE REGULATOR"/>
    <property type="match status" value="1"/>
</dbReference>
<dbReference type="AlphaFoldDB" id="A0A6J5F269"/>
<dbReference type="Proteomes" id="UP000494363">
    <property type="component" value="Unassembled WGS sequence"/>
</dbReference>
<dbReference type="GO" id="GO:0006355">
    <property type="term" value="P:regulation of DNA-templated transcription"/>
    <property type="evidence" value="ECO:0007669"/>
    <property type="project" value="InterPro"/>
</dbReference>
<evidence type="ECO:0000256" key="6">
    <source>
        <dbReference type="SAM" id="MobiDB-lite"/>
    </source>
</evidence>
<protein>
    <submittedName>
        <fullName evidence="9">Protein-glutamate methylesterase/protein-glutamine glutaminase</fullName>
        <ecNumber evidence="9">3.5.1.44</ecNumber>
    </submittedName>
</protein>
<dbReference type="PROSITE" id="PS50110">
    <property type="entry name" value="RESPONSE_REGULATORY"/>
    <property type="match status" value="1"/>
</dbReference>
<gene>
    <name evidence="9" type="primary">cheB_4</name>
    <name evidence="9" type="ORF">LMG29542_06615</name>
</gene>